<evidence type="ECO:0000313" key="4">
    <source>
        <dbReference type="Proteomes" id="UP000250235"/>
    </source>
</evidence>
<feature type="region of interest" description="Disordered" evidence="2">
    <location>
        <begin position="398"/>
        <end position="445"/>
    </location>
</feature>
<feature type="compositionally biased region" description="Basic and acidic residues" evidence="2">
    <location>
        <begin position="193"/>
        <end position="205"/>
    </location>
</feature>
<reference evidence="3 4" key="1">
    <citation type="journal article" date="2015" name="Proc. Natl. Acad. Sci. U.S.A.">
        <title>The resurrection genome of Boea hygrometrica: A blueprint for survival of dehydration.</title>
        <authorList>
            <person name="Xiao L."/>
            <person name="Yang G."/>
            <person name="Zhang L."/>
            <person name="Yang X."/>
            <person name="Zhao S."/>
            <person name="Ji Z."/>
            <person name="Zhou Q."/>
            <person name="Hu M."/>
            <person name="Wang Y."/>
            <person name="Chen M."/>
            <person name="Xu Y."/>
            <person name="Jin H."/>
            <person name="Xiao X."/>
            <person name="Hu G."/>
            <person name="Bao F."/>
            <person name="Hu Y."/>
            <person name="Wan P."/>
            <person name="Li L."/>
            <person name="Deng X."/>
            <person name="Kuang T."/>
            <person name="Xiang C."/>
            <person name="Zhu J.K."/>
            <person name="Oliver M.J."/>
            <person name="He Y."/>
        </authorList>
    </citation>
    <scope>NUCLEOTIDE SEQUENCE [LARGE SCALE GENOMIC DNA]</scope>
    <source>
        <strain evidence="4">cv. XS01</strain>
    </source>
</reference>
<organism evidence="3 4">
    <name type="scientific">Dorcoceras hygrometricum</name>
    <dbReference type="NCBI Taxonomy" id="472368"/>
    <lineage>
        <taxon>Eukaryota</taxon>
        <taxon>Viridiplantae</taxon>
        <taxon>Streptophyta</taxon>
        <taxon>Embryophyta</taxon>
        <taxon>Tracheophyta</taxon>
        <taxon>Spermatophyta</taxon>
        <taxon>Magnoliopsida</taxon>
        <taxon>eudicotyledons</taxon>
        <taxon>Gunneridae</taxon>
        <taxon>Pentapetalae</taxon>
        <taxon>asterids</taxon>
        <taxon>lamiids</taxon>
        <taxon>Lamiales</taxon>
        <taxon>Gesneriaceae</taxon>
        <taxon>Didymocarpoideae</taxon>
        <taxon>Trichosporeae</taxon>
        <taxon>Loxocarpinae</taxon>
        <taxon>Dorcoceras</taxon>
    </lineage>
</organism>
<feature type="region of interest" description="Disordered" evidence="2">
    <location>
        <begin position="242"/>
        <end position="264"/>
    </location>
</feature>
<evidence type="ECO:0000313" key="3">
    <source>
        <dbReference type="EMBL" id="KZV56860.1"/>
    </source>
</evidence>
<dbReference type="AlphaFoldDB" id="A0A2Z7DAX9"/>
<dbReference type="EMBL" id="KQ987760">
    <property type="protein sequence ID" value="KZV56860.1"/>
    <property type="molecule type" value="Genomic_DNA"/>
</dbReference>
<accession>A0A2Z7DAX9</accession>
<keyword evidence="1" id="KW-0175">Coiled coil</keyword>
<protein>
    <submittedName>
        <fullName evidence="3">Uncharacterized protein</fullName>
    </submittedName>
</protein>
<feature type="coiled-coil region" evidence="1">
    <location>
        <begin position="292"/>
        <end position="365"/>
    </location>
</feature>
<feature type="compositionally biased region" description="Basic and acidic residues" evidence="2">
    <location>
        <begin position="401"/>
        <end position="419"/>
    </location>
</feature>
<evidence type="ECO:0000256" key="2">
    <source>
        <dbReference type="SAM" id="MobiDB-lite"/>
    </source>
</evidence>
<feature type="compositionally biased region" description="Basic and acidic residues" evidence="2">
    <location>
        <begin position="1"/>
        <end position="16"/>
    </location>
</feature>
<keyword evidence="4" id="KW-1185">Reference proteome</keyword>
<feature type="compositionally biased region" description="Basic and acidic residues" evidence="2">
    <location>
        <begin position="242"/>
        <end position="258"/>
    </location>
</feature>
<name>A0A2Z7DAX9_9LAMI</name>
<feature type="region of interest" description="Disordered" evidence="2">
    <location>
        <begin position="1"/>
        <end position="27"/>
    </location>
</feature>
<dbReference type="Proteomes" id="UP000250235">
    <property type="component" value="Unassembled WGS sequence"/>
</dbReference>
<feature type="compositionally biased region" description="Acidic residues" evidence="2">
    <location>
        <begin position="420"/>
        <end position="436"/>
    </location>
</feature>
<sequence length="445" mass="49259">METSVREFHFSTRLESDNDGNGGAKGTGAYDLELPAELGSSKPPWYEEKSLNLRSLDISFIKEKGGMFDKFEIILPGPDKRAHRPPRGFHTFYINQLEMGLRFPLPRFIAVLCQHIKISSSQLAPNSYSFLLALATLLRYHDLPLILYVLMQLVQIKRRANGQGRDAEADGGGGNGGLFGITCAFQESDKEEEGLHTHGEGGPSREEEEEGGGGPGHRGPRYFHLEDASRCVFPQRARRASRPDAVHRYSRGLSREGGADGESGSRALAWGCEVIKRLTRAQREAGNLRRSFDDAAEHYSELEKRLAEMEATRAEETRAAKMHMAALETRGLRLEAERVALLSEKKALEGEKMALEGEKAAMKVELDGTKAQAAEEAEQVCGFFTGFEGAVAQFRANGYSEEEHPAPFLDAKKALRDMPKDDEEVAEEEEEEEEADATSLSSPKP</sequence>
<feature type="region of interest" description="Disordered" evidence="2">
    <location>
        <begin position="190"/>
        <end position="221"/>
    </location>
</feature>
<gene>
    <name evidence="3" type="ORF">F511_32961</name>
</gene>
<proteinExistence type="predicted"/>
<evidence type="ECO:0000256" key="1">
    <source>
        <dbReference type="SAM" id="Coils"/>
    </source>
</evidence>